<keyword evidence="5" id="KW-0238">DNA-binding</keyword>
<dbReference type="AlphaFoldDB" id="A0A511N4J9"/>
<dbReference type="GO" id="GO:1900376">
    <property type="term" value="P:regulation of secondary metabolite biosynthetic process"/>
    <property type="evidence" value="ECO:0007669"/>
    <property type="project" value="TreeGrafter"/>
</dbReference>
<feature type="binding site" evidence="7">
    <location>
        <position position="82"/>
    </location>
    <ligand>
        <name>Zn(2+)</name>
        <dbReference type="ChEBI" id="CHEBI:29105"/>
    </ligand>
</feature>
<evidence type="ECO:0000256" key="7">
    <source>
        <dbReference type="PIRSR" id="PIRSR602481-1"/>
    </source>
</evidence>
<comment type="similarity">
    <text evidence="1">Belongs to the Fur family.</text>
</comment>
<evidence type="ECO:0000256" key="5">
    <source>
        <dbReference type="ARBA" id="ARBA00023125"/>
    </source>
</evidence>
<dbReference type="GO" id="GO:0000976">
    <property type="term" value="F:transcription cis-regulatory region binding"/>
    <property type="evidence" value="ECO:0007669"/>
    <property type="project" value="TreeGrafter"/>
</dbReference>
<dbReference type="PANTHER" id="PTHR33202:SF7">
    <property type="entry name" value="FERRIC UPTAKE REGULATION PROTEIN"/>
    <property type="match status" value="1"/>
</dbReference>
<dbReference type="InterPro" id="IPR043135">
    <property type="entry name" value="Fur_C"/>
</dbReference>
<feature type="binding site" evidence="7">
    <location>
        <position position="126"/>
    </location>
    <ligand>
        <name>Zn(2+)</name>
        <dbReference type="ChEBI" id="CHEBI:29105"/>
    </ligand>
</feature>
<dbReference type="Gene3D" id="3.30.1490.190">
    <property type="match status" value="1"/>
</dbReference>
<dbReference type="OrthoDB" id="8659436at2"/>
<dbReference type="EMBL" id="BJXB01000015">
    <property type="protein sequence ID" value="GEM47762.1"/>
    <property type="molecule type" value="Genomic_DNA"/>
</dbReference>
<dbReference type="Proteomes" id="UP000321306">
    <property type="component" value="Unassembled WGS sequence"/>
</dbReference>
<dbReference type="RefSeq" id="WP_146886272.1">
    <property type="nucleotide sequence ID" value="NZ_BJXB01000015.1"/>
</dbReference>
<dbReference type="GO" id="GO:0045892">
    <property type="term" value="P:negative regulation of DNA-templated transcription"/>
    <property type="evidence" value="ECO:0007669"/>
    <property type="project" value="TreeGrafter"/>
</dbReference>
<evidence type="ECO:0000256" key="4">
    <source>
        <dbReference type="ARBA" id="ARBA00023015"/>
    </source>
</evidence>
<dbReference type="InterPro" id="IPR002481">
    <property type="entry name" value="FUR"/>
</dbReference>
<evidence type="ECO:0000313" key="9">
    <source>
        <dbReference type="Proteomes" id="UP000321306"/>
    </source>
</evidence>
<dbReference type="PANTHER" id="PTHR33202">
    <property type="entry name" value="ZINC UPTAKE REGULATION PROTEIN"/>
    <property type="match status" value="1"/>
</dbReference>
<evidence type="ECO:0000256" key="6">
    <source>
        <dbReference type="ARBA" id="ARBA00023163"/>
    </source>
</evidence>
<dbReference type="SUPFAM" id="SSF46785">
    <property type="entry name" value="Winged helix' DNA-binding domain"/>
    <property type="match status" value="1"/>
</dbReference>
<comment type="caution">
    <text evidence="8">The sequence shown here is derived from an EMBL/GenBank/DDBJ whole genome shotgun (WGS) entry which is preliminary data.</text>
</comment>
<evidence type="ECO:0000313" key="8">
    <source>
        <dbReference type="EMBL" id="GEM47762.1"/>
    </source>
</evidence>
<evidence type="ECO:0000256" key="2">
    <source>
        <dbReference type="ARBA" id="ARBA00022491"/>
    </source>
</evidence>
<dbReference type="InterPro" id="IPR036388">
    <property type="entry name" value="WH-like_DNA-bd_sf"/>
</dbReference>
<dbReference type="InterPro" id="IPR036390">
    <property type="entry name" value="WH_DNA-bd_sf"/>
</dbReference>
<feature type="binding site" evidence="7">
    <location>
        <position position="123"/>
    </location>
    <ligand>
        <name>Zn(2+)</name>
        <dbReference type="ChEBI" id="CHEBI:29105"/>
    </ligand>
</feature>
<keyword evidence="3 7" id="KW-0862">Zinc</keyword>
<reference evidence="8 9" key="1">
    <citation type="submission" date="2019-07" db="EMBL/GenBank/DDBJ databases">
        <title>Whole genome shotgun sequence of Deinococcus cellulosilyticus NBRC 106333.</title>
        <authorList>
            <person name="Hosoyama A."/>
            <person name="Uohara A."/>
            <person name="Ohji S."/>
            <person name="Ichikawa N."/>
        </authorList>
    </citation>
    <scope>NUCLEOTIDE SEQUENCE [LARGE SCALE GENOMIC DNA]</scope>
    <source>
        <strain evidence="8 9">NBRC 106333</strain>
    </source>
</reference>
<protein>
    <submittedName>
        <fullName evidence="8">Transcriptional repressor</fullName>
    </submittedName>
</protein>
<dbReference type="GO" id="GO:0008270">
    <property type="term" value="F:zinc ion binding"/>
    <property type="evidence" value="ECO:0007669"/>
    <property type="project" value="TreeGrafter"/>
</dbReference>
<keyword evidence="2" id="KW-0678">Repressor</keyword>
<evidence type="ECO:0000256" key="3">
    <source>
        <dbReference type="ARBA" id="ARBA00022833"/>
    </source>
</evidence>
<dbReference type="Pfam" id="PF01475">
    <property type="entry name" value="FUR"/>
    <property type="match status" value="1"/>
</dbReference>
<dbReference type="Gene3D" id="1.10.10.10">
    <property type="entry name" value="Winged helix-like DNA-binding domain superfamily/Winged helix DNA-binding domain"/>
    <property type="match status" value="1"/>
</dbReference>
<sequence>MGVVRFTRQRQAILDVVQSTDVHPDASWVYAQVKQVMPNISLGTVYRSLEALADDGYLVKIHSAGDVTRYDARKEDHHHAVCKCCGKILDVFSPHMRELKKALAALPAGFELQEVRLEFHGICPECASRRSQS</sequence>
<organism evidence="8 9">
    <name type="scientific">Deinococcus cellulosilyticus (strain DSM 18568 / NBRC 106333 / KACC 11606 / 5516J-15)</name>
    <dbReference type="NCBI Taxonomy" id="1223518"/>
    <lineage>
        <taxon>Bacteria</taxon>
        <taxon>Thermotogati</taxon>
        <taxon>Deinococcota</taxon>
        <taxon>Deinococci</taxon>
        <taxon>Deinococcales</taxon>
        <taxon>Deinococcaceae</taxon>
        <taxon>Deinococcus</taxon>
    </lineage>
</organism>
<dbReference type="GO" id="GO:0003700">
    <property type="term" value="F:DNA-binding transcription factor activity"/>
    <property type="evidence" value="ECO:0007669"/>
    <property type="project" value="InterPro"/>
</dbReference>
<keyword evidence="7" id="KW-0479">Metal-binding</keyword>
<comment type="cofactor">
    <cofactor evidence="7">
        <name>Zn(2+)</name>
        <dbReference type="ChEBI" id="CHEBI:29105"/>
    </cofactor>
    <text evidence="7">Binds 1 zinc ion per subunit.</text>
</comment>
<feature type="binding site" evidence="7">
    <location>
        <position position="85"/>
    </location>
    <ligand>
        <name>Zn(2+)</name>
        <dbReference type="ChEBI" id="CHEBI:29105"/>
    </ligand>
</feature>
<gene>
    <name evidence="8" type="ORF">DC3_33970</name>
</gene>
<proteinExistence type="inferred from homology"/>
<keyword evidence="4" id="KW-0805">Transcription regulation</keyword>
<name>A0A511N4J9_DEIC1</name>
<dbReference type="CDD" id="cd07153">
    <property type="entry name" value="Fur_like"/>
    <property type="match status" value="1"/>
</dbReference>
<evidence type="ECO:0000256" key="1">
    <source>
        <dbReference type="ARBA" id="ARBA00007957"/>
    </source>
</evidence>
<accession>A0A511N4J9</accession>
<keyword evidence="6" id="KW-0804">Transcription</keyword>
<keyword evidence="9" id="KW-1185">Reference proteome</keyword>